<name>A0A5N4B1P3_PHOPY</name>
<sequence>MSDCEIIYHIIHGIKNFTVRTQLVARQFTDVKELFKLMKILTAEINGSDSRANWQRDEREKPSSALAASVIVIMSCLLTKRRNKRTRIWSRNWLQRRNEGRDVLNMLNTELLPEDPNAYTNFLRLTNDQFEYLLSLISNEICKQDTLMRECIPSRSKLEVTLRFLATGETYRSLMYTTRIHETTISRFIPEVCQAIVLKLKPIYLKAPRTAEEWKKISQDFDQLWQFPHCVGALDGRHITFRAPISAGSYYYNYKGANSIVLLALAAANYKFIYANIGVNGRISDGGVFQNSSLSRALQDNSLSLPAPEVLPGMTEALPYVIVADDAFPLSKNLLKPYPDRGLGNDSRIFNYRLSRARRIIENSFGILANRFRLLLNPINLDAEKVELITLTCVVLHNFLATDNAQSYIELEEFNENLPKINRQCGNRTSIAARDIRDHFRSYFNSSPERLKLWRQCEDDEDDDGVTEEDDSDREDSDVTTSIEAMPVWILVSSQHFIIIIIIIIMFIYGKEISLYVHTPTLNIKKDSLLSKKKRAIFPNI</sequence>
<comment type="similarity">
    <text evidence="3">Belongs to the HARBI1 family.</text>
</comment>
<evidence type="ECO:0000256" key="2">
    <source>
        <dbReference type="ARBA" id="ARBA00004123"/>
    </source>
</evidence>
<proteinExistence type="inferred from homology"/>
<evidence type="ECO:0000256" key="9">
    <source>
        <dbReference type="SAM" id="Phobius"/>
    </source>
</evidence>
<dbReference type="PANTHER" id="PTHR22930:SF269">
    <property type="entry name" value="NUCLEASE HARBI1-LIKE PROTEIN"/>
    <property type="match status" value="1"/>
</dbReference>
<comment type="cofactor">
    <cofactor evidence="1">
        <name>a divalent metal cation</name>
        <dbReference type="ChEBI" id="CHEBI:60240"/>
    </cofactor>
</comment>
<dbReference type="InParanoid" id="A0A5N4B1P3"/>
<keyword evidence="5" id="KW-0479">Metal-binding</keyword>
<gene>
    <name evidence="11" type="ORF">PPYR_00489</name>
</gene>
<accession>A0A5N4B1P3</accession>
<keyword evidence="9" id="KW-1133">Transmembrane helix</keyword>
<feature type="region of interest" description="Disordered" evidence="8">
    <location>
        <begin position="460"/>
        <end position="479"/>
    </location>
</feature>
<evidence type="ECO:0000256" key="6">
    <source>
        <dbReference type="ARBA" id="ARBA00022801"/>
    </source>
</evidence>
<dbReference type="Pfam" id="PF13359">
    <property type="entry name" value="DDE_Tnp_4"/>
    <property type="match status" value="1"/>
</dbReference>
<dbReference type="EMBL" id="VVIM01000001">
    <property type="protein sequence ID" value="KAB0803519.1"/>
    <property type="molecule type" value="Genomic_DNA"/>
</dbReference>
<keyword evidence="4" id="KW-0540">Nuclease</keyword>
<evidence type="ECO:0000256" key="4">
    <source>
        <dbReference type="ARBA" id="ARBA00022722"/>
    </source>
</evidence>
<feature type="compositionally biased region" description="Acidic residues" evidence="8">
    <location>
        <begin position="460"/>
        <end position="478"/>
    </location>
</feature>
<keyword evidence="9" id="KW-0812">Transmembrane</keyword>
<evidence type="ECO:0000256" key="1">
    <source>
        <dbReference type="ARBA" id="ARBA00001968"/>
    </source>
</evidence>
<comment type="subcellular location">
    <subcellularLocation>
        <location evidence="2">Nucleus</location>
    </subcellularLocation>
</comment>
<feature type="domain" description="DDE Tnp4" evidence="10">
    <location>
        <begin position="234"/>
        <end position="398"/>
    </location>
</feature>
<dbReference type="GO" id="GO:0016787">
    <property type="term" value="F:hydrolase activity"/>
    <property type="evidence" value="ECO:0007669"/>
    <property type="project" value="UniProtKB-KW"/>
</dbReference>
<organism evidence="11 12">
    <name type="scientific">Photinus pyralis</name>
    <name type="common">Common eastern firefly</name>
    <name type="synonym">Lampyris pyralis</name>
    <dbReference type="NCBI Taxonomy" id="7054"/>
    <lineage>
        <taxon>Eukaryota</taxon>
        <taxon>Metazoa</taxon>
        <taxon>Ecdysozoa</taxon>
        <taxon>Arthropoda</taxon>
        <taxon>Hexapoda</taxon>
        <taxon>Insecta</taxon>
        <taxon>Pterygota</taxon>
        <taxon>Neoptera</taxon>
        <taxon>Endopterygota</taxon>
        <taxon>Coleoptera</taxon>
        <taxon>Polyphaga</taxon>
        <taxon>Elateriformia</taxon>
        <taxon>Elateroidea</taxon>
        <taxon>Lampyridae</taxon>
        <taxon>Lampyrinae</taxon>
        <taxon>Photinus</taxon>
    </lineage>
</organism>
<evidence type="ECO:0000256" key="8">
    <source>
        <dbReference type="SAM" id="MobiDB-lite"/>
    </source>
</evidence>
<keyword evidence="6" id="KW-0378">Hydrolase</keyword>
<dbReference type="InterPro" id="IPR045249">
    <property type="entry name" value="HARBI1-like"/>
</dbReference>
<evidence type="ECO:0000256" key="3">
    <source>
        <dbReference type="ARBA" id="ARBA00006958"/>
    </source>
</evidence>
<dbReference type="AlphaFoldDB" id="A0A5N4B1P3"/>
<evidence type="ECO:0000256" key="7">
    <source>
        <dbReference type="ARBA" id="ARBA00023242"/>
    </source>
</evidence>
<reference evidence="11 12" key="1">
    <citation type="journal article" date="2018" name="Elife">
        <title>Firefly genomes illuminate parallel origins of bioluminescence in beetles.</title>
        <authorList>
            <person name="Fallon T.R."/>
            <person name="Lower S.E."/>
            <person name="Chang C.H."/>
            <person name="Bessho-Uehara M."/>
            <person name="Martin G.J."/>
            <person name="Bewick A.J."/>
            <person name="Behringer M."/>
            <person name="Debat H.J."/>
            <person name="Wong I."/>
            <person name="Day J.C."/>
            <person name="Suvorov A."/>
            <person name="Silva C.J."/>
            <person name="Stanger-Hall K.F."/>
            <person name="Hall D.W."/>
            <person name="Schmitz R.J."/>
            <person name="Nelson D.R."/>
            <person name="Lewis S.M."/>
            <person name="Shigenobu S."/>
            <person name="Bybee S.M."/>
            <person name="Larracuente A.M."/>
            <person name="Oba Y."/>
            <person name="Weng J.K."/>
        </authorList>
    </citation>
    <scope>NUCLEOTIDE SEQUENCE [LARGE SCALE GENOMIC DNA]</scope>
    <source>
        <strain evidence="11">1611_PpyrPB1</strain>
        <tissue evidence="11">Whole body</tissue>
    </source>
</reference>
<protein>
    <recommendedName>
        <fullName evidence="10">DDE Tnp4 domain-containing protein</fullName>
    </recommendedName>
</protein>
<dbReference type="GO" id="GO:0046872">
    <property type="term" value="F:metal ion binding"/>
    <property type="evidence" value="ECO:0007669"/>
    <property type="project" value="UniProtKB-KW"/>
</dbReference>
<dbReference type="InterPro" id="IPR027806">
    <property type="entry name" value="HARBI1_dom"/>
</dbReference>
<comment type="caution">
    <text evidence="11">The sequence shown here is derived from an EMBL/GenBank/DDBJ whole genome shotgun (WGS) entry which is preliminary data.</text>
</comment>
<evidence type="ECO:0000313" key="12">
    <source>
        <dbReference type="Proteomes" id="UP000327044"/>
    </source>
</evidence>
<dbReference type="FunCoup" id="A0A5N4B1P3">
    <property type="interactions" value="1"/>
</dbReference>
<evidence type="ECO:0000256" key="5">
    <source>
        <dbReference type="ARBA" id="ARBA00022723"/>
    </source>
</evidence>
<evidence type="ECO:0000259" key="10">
    <source>
        <dbReference type="Pfam" id="PF13359"/>
    </source>
</evidence>
<feature type="transmembrane region" description="Helical" evidence="9">
    <location>
        <begin position="488"/>
        <end position="509"/>
    </location>
</feature>
<keyword evidence="12" id="KW-1185">Reference proteome</keyword>
<evidence type="ECO:0000313" key="11">
    <source>
        <dbReference type="EMBL" id="KAB0803519.1"/>
    </source>
</evidence>
<dbReference type="GO" id="GO:0005634">
    <property type="term" value="C:nucleus"/>
    <property type="evidence" value="ECO:0007669"/>
    <property type="project" value="UniProtKB-SubCell"/>
</dbReference>
<dbReference type="Proteomes" id="UP000327044">
    <property type="component" value="Unassembled WGS sequence"/>
</dbReference>
<dbReference type="PANTHER" id="PTHR22930">
    <property type="match status" value="1"/>
</dbReference>
<keyword evidence="7" id="KW-0539">Nucleus</keyword>
<keyword evidence="9" id="KW-0472">Membrane</keyword>
<dbReference type="GO" id="GO:0004518">
    <property type="term" value="F:nuclease activity"/>
    <property type="evidence" value="ECO:0007669"/>
    <property type="project" value="UniProtKB-KW"/>
</dbReference>